<dbReference type="PANTHER" id="PTHR48107:SF7">
    <property type="entry name" value="RE15974P"/>
    <property type="match status" value="1"/>
</dbReference>
<gene>
    <name evidence="3" type="ORF">QK289_10695</name>
</gene>
<dbReference type="Proteomes" id="UP001243286">
    <property type="component" value="Unassembled WGS sequence"/>
</dbReference>
<dbReference type="CDD" id="cd05233">
    <property type="entry name" value="SDR_c"/>
    <property type="match status" value="1"/>
</dbReference>
<dbReference type="InterPro" id="IPR002347">
    <property type="entry name" value="SDR_fam"/>
</dbReference>
<evidence type="ECO:0000313" key="4">
    <source>
        <dbReference type="Proteomes" id="UP001243286"/>
    </source>
</evidence>
<name>A0ABT6R3E8_9BACL</name>
<dbReference type="InterPro" id="IPR036291">
    <property type="entry name" value="NAD(P)-bd_dom_sf"/>
</dbReference>
<dbReference type="PRINTS" id="PR00081">
    <property type="entry name" value="GDHRDH"/>
</dbReference>
<keyword evidence="4" id="KW-1185">Reference proteome</keyword>
<dbReference type="RefSeq" id="WP_282356595.1">
    <property type="nucleotide sequence ID" value="NZ_JASBQV010000016.1"/>
</dbReference>
<accession>A0ABT6R3E8</accession>
<evidence type="ECO:0000313" key="3">
    <source>
        <dbReference type="EMBL" id="MDI3235476.1"/>
    </source>
</evidence>
<dbReference type="NCBIfam" id="NF009389">
    <property type="entry name" value="PRK12748.1"/>
    <property type="match status" value="1"/>
</dbReference>
<dbReference type="SUPFAM" id="SSF51735">
    <property type="entry name" value="NAD(P)-binding Rossmann-fold domains"/>
    <property type="match status" value="1"/>
</dbReference>
<sequence>MSYSPRIALITGASHPDDIGTAVCRKLAAQGMTICFTYWKADPSWIKAFQAELTANGTQHEVFEIDLSAPDAAERVFAHTLSTVGTPSVLINNAAHSTQTNLASLDITALDAHYAVNIRSTLLLSVLFARQFEQAGLQNGRIVNMTSGQDLGPMPDELAYAATKGAISAFTTSFSLAVAPLGITVNALNPGPTDSTWMTDDVRTQLKPQFPFGRIGTPSDAARTIAFLVSEDAAWITGQIIHAEGGFIR</sequence>
<dbReference type="PANTHER" id="PTHR48107">
    <property type="entry name" value="NADPH-DEPENDENT ALDEHYDE REDUCTASE-LIKE PROTEIN, CHLOROPLASTIC-RELATED"/>
    <property type="match status" value="1"/>
</dbReference>
<protein>
    <submittedName>
        <fullName evidence="3">SDR family oxidoreductase</fullName>
    </submittedName>
</protein>
<comment type="caution">
    <text evidence="3">The sequence shown here is derived from an EMBL/GenBank/DDBJ whole genome shotgun (WGS) entry which is preliminary data.</text>
</comment>
<comment type="similarity">
    <text evidence="1">Belongs to the short-chain dehydrogenases/reductases (SDR) family.</text>
</comment>
<dbReference type="Gene3D" id="3.40.50.720">
    <property type="entry name" value="NAD(P)-binding Rossmann-like Domain"/>
    <property type="match status" value="1"/>
</dbReference>
<evidence type="ECO:0000256" key="2">
    <source>
        <dbReference type="ARBA" id="ARBA00023002"/>
    </source>
</evidence>
<organism evidence="3 4">
    <name type="scientific">Exiguobacterium antarcticum</name>
    <dbReference type="NCBI Taxonomy" id="132920"/>
    <lineage>
        <taxon>Bacteria</taxon>
        <taxon>Bacillati</taxon>
        <taxon>Bacillota</taxon>
        <taxon>Bacilli</taxon>
        <taxon>Bacillales</taxon>
        <taxon>Bacillales Family XII. Incertae Sedis</taxon>
        <taxon>Exiguobacterium</taxon>
    </lineage>
</organism>
<keyword evidence="2" id="KW-0560">Oxidoreductase</keyword>
<dbReference type="EMBL" id="JASBQV010000016">
    <property type="protein sequence ID" value="MDI3235476.1"/>
    <property type="molecule type" value="Genomic_DNA"/>
</dbReference>
<reference evidence="3 4" key="1">
    <citation type="submission" date="2023-04" db="EMBL/GenBank/DDBJ databases">
        <title>Antarctic isolates genomes.</title>
        <authorList>
            <person name="Dimov S.G."/>
        </authorList>
    </citation>
    <scope>NUCLEOTIDE SEQUENCE [LARGE SCALE GENOMIC DNA]</scope>
    <source>
        <strain evidence="3 4">AL19</strain>
    </source>
</reference>
<dbReference type="PRINTS" id="PR00080">
    <property type="entry name" value="SDRFAMILY"/>
</dbReference>
<dbReference type="PROSITE" id="PS00061">
    <property type="entry name" value="ADH_SHORT"/>
    <property type="match status" value="1"/>
</dbReference>
<dbReference type="InterPro" id="IPR020904">
    <property type="entry name" value="Sc_DH/Rdtase_CS"/>
</dbReference>
<evidence type="ECO:0000256" key="1">
    <source>
        <dbReference type="ARBA" id="ARBA00006484"/>
    </source>
</evidence>
<proteinExistence type="inferred from homology"/>
<dbReference type="Pfam" id="PF13561">
    <property type="entry name" value="adh_short_C2"/>
    <property type="match status" value="1"/>
</dbReference>